<dbReference type="AlphaFoldDB" id="A0A9D1G0R5"/>
<comment type="caution">
    <text evidence="10">The sequence shown here is derived from an EMBL/GenBank/DDBJ whole genome shotgun (WGS) entry which is preliminary data.</text>
</comment>
<dbReference type="InterPro" id="IPR003593">
    <property type="entry name" value="AAA+_ATPase"/>
</dbReference>
<dbReference type="FunFam" id="3.40.50.300:FF:000020">
    <property type="entry name" value="Amino acid ABC transporter ATP-binding component"/>
    <property type="match status" value="1"/>
</dbReference>
<comment type="similarity">
    <text evidence="2">Belongs to the ABC transporter superfamily.</text>
</comment>
<dbReference type="InterPro" id="IPR030679">
    <property type="entry name" value="ABC_ATPase_HisP-typ"/>
</dbReference>
<feature type="domain" description="ABC transporter" evidence="9">
    <location>
        <begin position="2"/>
        <end position="245"/>
    </location>
</feature>
<dbReference type="GO" id="GO:0005886">
    <property type="term" value="C:plasma membrane"/>
    <property type="evidence" value="ECO:0007669"/>
    <property type="project" value="UniProtKB-SubCell"/>
</dbReference>
<dbReference type="PROSITE" id="PS00211">
    <property type="entry name" value="ABC_TRANSPORTER_1"/>
    <property type="match status" value="1"/>
</dbReference>
<gene>
    <name evidence="10" type="ORF">IAA84_09310</name>
</gene>
<evidence type="ECO:0000256" key="1">
    <source>
        <dbReference type="ARBA" id="ARBA00004202"/>
    </source>
</evidence>
<evidence type="ECO:0000256" key="8">
    <source>
        <dbReference type="ARBA" id="ARBA00023136"/>
    </source>
</evidence>
<dbReference type="Pfam" id="PF00005">
    <property type="entry name" value="ABC_tran"/>
    <property type="match status" value="1"/>
</dbReference>
<evidence type="ECO:0000259" key="9">
    <source>
        <dbReference type="PROSITE" id="PS50893"/>
    </source>
</evidence>
<evidence type="ECO:0000256" key="7">
    <source>
        <dbReference type="ARBA" id="ARBA00022970"/>
    </source>
</evidence>
<evidence type="ECO:0000256" key="6">
    <source>
        <dbReference type="ARBA" id="ARBA00022840"/>
    </source>
</evidence>
<dbReference type="Proteomes" id="UP000824140">
    <property type="component" value="Unassembled WGS sequence"/>
</dbReference>
<evidence type="ECO:0000256" key="5">
    <source>
        <dbReference type="ARBA" id="ARBA00022741"/>
    </source>
</evidence>
<keyword evidence="7" id="KW-0029">Amino-acid transport</keyword>
<reference evidence="10" key="2">
    <citation type="journal article" date="2021" name="PeerJ">
        <title>Extensive microbial diversity within the chicken gut microbiome revealed by metagenomics and culture.</title>
        <authorList>
            <person name="Gilroy R."/>
            <person name="Ravi A."/>
            <person name="Getino M."/>
            <person name="Pursley I."/>
            <person name="Horton D.L."/>
            <person name="Alikhan N.F."/>
            <person name="Baker D."/>
            <person name="Gharbi K."/>
            <person name="Hall N."/>
            <person name="Watson M."/>
            <person name="Adriaenssens E.M."/>
            <person name="Foster-Nyarko E."/>
            <person name="Jarju S."/>
            <person name="Secka A."/>
            <person name="Antonio M."/>
            <person name="Oren A."/>
            <person name="Chaudhuri R.R."/>
            <person name="La Ragione R."/>
            <person name="Hildebrand F."/>
            <person name="Pallen M.J."/>
        </authorList>
    </citation>
    <scope>NUCLEOTIDE SEQUENCE</scope>
    <source>
        <strain evidence="10">13766</strain>
    </source>
</reference>
<dbReference type="CDD" id="cd03262">
    <property type="entry name" value="ABC_HisP_GlnQ"/>
    <property type="match status" value="1"/>
</dbReference>
<dbReference type="InterPro" id="IPR027417">
    <property type="entry name" value="P-loop_NTPase"/>
</dbReference>
<dbReference type="GO" id="GO:0016887">
    <property type="term" value="F:ATP hydrolysis activity"/>
    <property type="evidence" value="ECO:0007669"/>
    <property type="project" value="InterPro"/>
</dbReference>
<organism evidence="10 11">
    <name type="scientific">Candidatus Alectryocaccomicrobium excrementavium</name>
    <dbReference type="NCBI Taxonomy" id="2840668"/>
    <lineage>
        <taxon>Bacteria</taxon>
        <taxon>Bacillati</taxon>
        <taxon>Bacillota</taxon>
        <taxon>Clostridia</taxon>
        <taxon>Candidatus Alectryocaccomicrobium</taxon>
    </lineage>
</organism>
<dbReference type="PANTHER" id="PTHR43166:SF9">
    <property type="entry name" value="GLUTAMATE_ASPARTATE IMPORT ATP-BINDING PROTEIN GLTL"/>
    <property type="match status" value="1"/>
</dbReference>
<keyword evidence="5" id="KW-0547">Nucleotide-binding</keyword>
<protein>
    <submittedName>
        <fullName evidence="10">Amino acid ABC transporter ATP-binding protein</fullName>
    </submittedName>
</protein>
<evidence type="ECO:0000256" key="4">
    <source>
        <dbReference type="ARBA" id="ARBA00022475"/>
    </source>
</evidence>
<accession>A0A9D1G0R5</accession>
<dbReference type="InterPro" id="IPR017871">
    <property type="entry name" value="ABC_transporter-like_CS"/>
</dbReference>
<keyword evidence="3" id="KW-0813">Transport</keyword>
<dbReference type="PIRSF" id="PIRSF039085">
    <property type="entry name" value="ABC_ATPase_HisP"/>
    <property type="match status" value="1"/>
</dbReference>
<keyword evidence="4" id="KW-1003">Cell membrane</keyword>
<evidence type="ECO:0000313" key="10">
    <source>
        <dbReference type="EMBL" id="HIS93198.1"/>
    </source>
</evidence>
<dbReference type="SMART" id="SM00382">
    <property type="entry name" value="AAA"/>
    <property type="match status" value="1"/>
</dbReference>
<sequence>MLTAKGIRKRFGATEVLRGVSLSMEKGEVVAIIGPSGSGKSTFLRCLNHLETVDAGEIQLDGEWICREENGREKYAPERELQKLTMRMGMVYQSFNLFPHLSVLRNLTLAPMKVRHAAREQAEARAMELLQRVGLGDKAQQYPYQLSGGQAQRVAIARALCMEPEILCFDEPTSALDPQLTQEVLAVMRDLAAEHMTMLVVTHEMGFARSVSGRVLFMENGVVAEEGAPEAVFASERVRRFAGGEA</sequence>
<dbReference type="SUPFAM" id="SSF52540">
    <property type="entry name" value="P-loop containing nucleoside triphosphate hydrolases"/>
    <property type="match status" value="1"/>
</dbReference>
<keyword evidence="6 10" id="KW-0067">ATP-binding</keyword>
<dbReference type="InterPro" id="IPR050086">
    <property type="entry name" value="MetN_ABC_transporter-like"/>
</dbReference>
<keyword evidence="8" id="KW-0472">Membrane</keyword>
<proteinExistence type="inferred from homology"/>
<comment type="subcellular location">
    <subcellularLocation>
        <location evidence="1">Cell membrane</location>
        <topology evidence="1">Peripheral membrane protein</topology>
    </subcellularLocation>
</comment>
<evidence type="ECO:0000256" key="3">
    <source>
        <dbReference type="ARBA" id="ARBA00022448"/>
    </source>
</evidence>
<name>A0A9D1G0R5_9FIRM</name>
<reference evidence="10" key="1">
    <citation type="submission" date="2020-10" db="EMBL/GenBank/DDBJ databases">
        <authorList>
            <person name="Gilroy R."/>
        </authorList>
    </citation>
    <scope>NUCLEOTIDE SEQUENCE</scope>
    <source>
        <strain evidence="10">13766</strain>
    </source>
</reference>
<evidence type="ECO:0000313" key="11">
    <source>
        <dbReference type="Proteomes" id="UP000824140"/>
    </source>
</evidence>
<dbReference type="GO" id="GO:0015424">
    <property type="term" value="F:ABC-type amino acid transporter activity"/>
    <property type="evidence" value="ECO:0007669"/>
    <property type="project" value="InterPro"/>
</dbReference>
<dbReference type="PANTHER" id="PTHR43166">
    <property type="entry name" value="AMINO ACID IMPORT ATP-BINDING PROTEIN"/>
    <property type="match status" value="1"/>
</dbReference>
<dbReference type="GO" id="GO:0005524">
    <property type="term" value="F:ATP binding"/>
    <property type="evidence" value="ECO:0007669"/>
    <property type="project" value="UniProtKB-KW"/>
</dbReference>
<dbReference type="Gene3D" id="3.40.50.300">
    <property type="entry name" value="P-loop containing nucleotide triphosphate hydrolases"/>
    <property type="match status" value="1"/>
</dbReference>
<dbReference type="InterPro" id="IPR003439">
    <property type="entry name" value="ABC_transporter-like_ATP-bd"/>
</dbReference>
<dbReference type="PROSITE" id="PS50893">
    <property type="entry name" value="ABC_TRANSPORTER_2"/>
    <property type="match status" value="1"/>
</dbReference>
<dbReference type="EMBL" id="DVJN01000187">
    <property type="protein sequence ID" value="HIS93198.1"/>
    <property type="molecule type" value="Genomic_DNA"/>
</dbReference>
<evidence type="ECO:0000256" key="2">
    <source>
        <dbReference type="ARBA" id="ARBA00005417"/>
    </source>
</evidence>